<accession>A0AB38BJX6</accession>
<reference evidence="1 3" key="1">
    <citation type="submission" date="2016-02" db="EMBL/GenBank/DDBJ databases">
        <authorList>
            <person name="Strepis N."/>
        </authorList>
    </citation>
    <scope>NUCLEOTIDE SEQUENCE [LARGE SCALE GENOMIC DNA]</scope>
    <source>
        <strain evidence="1">Trichococcus flocculiformis</strain>
    </source>
</reference>
<dbReference type="AlphaFoldDB" id="A0AB38BJX6"/>
<name>A0AB38BJX6_9LACT</name>
<gene>
    <name evidence="2" type="ORF">SAMN04488507_103630</name>
    <name evidence="1" type="ORF">TFLO_2622</name>
</gene>
<evidence type="ECO:0000313" key="4">
    <source>
        <dbReference type="Proteomes" id="UP000199686"/>
    </source>
</evidence>
<reference evidence="2 4" key="2">
    <citation type="submission" date="2016-10" db="EMBL/GenBank/DDBJ databases">
        <authorList>
            <person name="Varghese N."/>
            <person name="Submissions S."/>
        </authorList>
    </citation>
    <scope>NUCLEOTIDE SEQUENCE [LARGE SCALE GENOMIC DNA]</scope>
    <source>
        <strain evidence="2 4">DSM 2094</strain>
    </source>
</reference>
<evidence type="ECO:0000313" key="2">
    <source>
        <dbReference type="EMBL" id="SFI01873.1"/>
    </source>
</evidence>
<protein>
    <submittedName>
        <fullName evidence="2">Uncharacterized protein</fullName>
    </submittedName>
</protein>
<dbReference type="EMBL" id="FJMZ01000040">
    <property type="protein sequence ID" value="CZR01202.1"/>
    <property type="molecule type" value="Genomic_DNA"/>
</dbReference>
<keyword evidence="3" id="KW-1185">Reference proteome</keyword>
<evidence type="ECO:0000313" key="1">
    <source>
        <dbReference type="EMBL" id="CZR01202.1"/>
    </source>
</evidence>
<dbReference type="Gene3D" id="3.10.450.150">
    <property type="entry name" value="enterococcus faecalis protein"/>
    <property type="match status" value="1"/>
</dbReference>
<dbReference type="Proteomes" id="UP000195947">
    <property type="component" value="Unassembled WGS sequence"/>
</dbReference>
<organism evidence="2 4">
    <name type="scientific">Trichococcus flocculiformis</name>
    <dbReference type="NCBI Taxonomy" id="82803"/>
    <lineage>
        <taxon>Bacteria</taxon>
        <taxon>Bacillati</taxon>
        <taxon>Bacillota</taxon>
        <taxon>Bacilli</taxon>
        <taxon>Lactobacillales</taxon>
        <taxon>Carnobacteriaceae</taxon>
        <taxon>Trichococcus</taxon>
    </lineage>
</organism>
<proteinExistence type="predicted"/>
<dbReference type="InterPro" id="IPR009303">
    <property type="entry name" value="DUF960"/>
</dbReference>
<sequence length="101" mass="11729">MFESKNNRYVTRSVAEDVPITTQLFLWSLIDDQVQNGNALDYFQKFELKATAKGQEIVHSQEEPKWSQATIMAIPSECCITKTIWIIDSEAYQTMLFPEDY</sequence>
<dbReference type="Pfam" id="PF06124">
    <property type="entry name" value="DUF960"/>
    <property type="match status" value="1"/>
</dbReference>
<dbReference type="EMBL" id="FOQC01000036">
    <property type="protein sequence ID" value="SFI01873.1"/>
    <property type="molecule type" value="Genomic_DNA"/>
</dbReference>
<evidence type="ECO:0000313" key="3">
    <source>
        <dbReference type="Proteomes" id="UP000195947"/>
    </source>
</evidence>
<dbReference type="Proteomes" id="UP000199686">
    <property type="component" value="Unassembled WGS sequence"/>
</dbReference>
<dbReference type="RefSeq" id="WP_086990320.1">
    <property type="nucleotide sequence ID" value="NZ_FJMZ01000040.1"/>
</dbReference>
<comment type="caution">
    <text evidence="2">The sequence shown here is derived from an EMBL/GenBank/DDBJ whole genome shotgun (WGS) entry which is preliminary data.</text>
</comment>